<accession>Q22M57</accession>
<dbReference type="InterPro" id="IPR002113">
    <property type="entry name" value="ADT_euk_type"/>
</dbReference>
<dbReference type="AlphaFoldDB" id="Q22M57"/>
<keyword evidence="3 10" id="KW-0813">Transport</keyword>
<evidence type="ECO:0000256" key="10">
    <source>
        <dbReference type="RuleBase" id="RU368008"/>
    </source>
</evidence>
<evidence type="ECO:0000256" key="2">
    <source>
        <dbReference type="ARBA" id="ARBA00006375"/>
    </source>
</evidence>
<gene>
    <name evidence="11" type="ORF">TTHERM_00037630</name>
</gene>
<dbReference type="Proteomes" id="UP000009168">
    <property type="component" value="Unassembled WGS sequence"/>
</dbReference>
<evidence type="ECO:0000256" key="4">
    <source>
        <dbReference type="ARBA" id="ARBA00022692"/>
    </source>
</evidence>
<dbReference type="InParanoid" id="Q22M57"/>
<sequence>MIHFSNDTFQQNNYQKIKKSITQRFQIIFQRVEQKNNIIKERILNTFTKKIQESASNNDSIIKMKNLIEKQESQIIRFTANKSFNFLYRDVLQERFDKNVEQDGFQQTLACNMASGGISGMLSYIITYPIQKIIDFSKSVQTNPANQDENKERLQNQIEEFQRKKMFKMTFFFYSGLYFGFYDTLQQIFPVKEKRDFRLRGWEALLLAKFVSYPGEFIAKKIKAYKDQESKYNSHHSENLRQLIEKEGCRVISRSPLSFLTRLLSNFAAITGYDFLLFGVKEQDPFINSY</sequence>
<dbReference type="GO" id="GO:0005743">
    <property type="term" value="C:mitochondrial inner membrane"/>
    <property type="evidence" value="ECO:0007669"/>
    <property type="project" value="UniProtKB-SubCell"/>
</dbReference>
<reference evidence="12" key="1">
    <citation type="journal article" date="2006" name="PLoS Biol.">
        <title>Macronuclear genome sequence of the ciliate Tetrahymena thermophila, a model eukaryote.</title>
        <authorList>
            <person name="Eisen J.A."/>
            <person name="Coyne R.S."/>
            <person name="Wu M."/>
            <person name="Wu D."/>
            <person name="Thiagarajan M."/>
            <person name="Wortman J.R."/>
            <person name="Badger J.H."/>
            <person name="Ren Q."/>
            <person name="Amedeo P."/>
            <person name="Jones K.M."/>
            <person name="Tallon L.J."/>
            <person name="Delcher A.L."/>
            <person name="Salzberg S.L."/>
            <person name="Silva J.C."/>
            <person name="Haas B.J."/>
            <person name="Majoros W.H."/>
            <person name="Farzad M."/>
            <person name="Carlton J.M."/>
            <person name="Smith R.K. Jr."/>
            <person name="Garg J."/>
            <person name="Pearlman R.E."/>
            <person name="Karrer K.M."/>
            <person name="Sun L."/>
            <person name="Manning G."/>
            <person name="Elde N.C."/>
            <person name="Turkewitz A.P."/>
            <person name="Asai D.J."/>
            <person name="Wilkes D.E."/>
            <person name="Wang Y."/>
            <person name="Cai H."/>
            <person name="Collins K."/>
            <person name="Stewart B.A."/>
            <person name="Lee S.R."/>
            <person name="Wilamowska K."/>
            <person name="Weinberg Z."/>
            <person name="Ruzzo W.L."/>
            <person name="Wloga D."/>
            <person name="Gaertig J."/>
            <person name="Frankel J."/>
            <person name="Tsao C.-C."/>
            <person name="Gorovsky M.A."/>
            <person name="Keeling P.J."/>
            <person name="Waller R.F."/>
            <person name="Patron N.J."/>
            <person name="Cherry J.M."/>
            <person name="Stover N.A."/>
            <person name="Krieger C.J."/>
            <person name="del Toro C."/>
            <person name="Ryder H.F."/>
            <person name="Williamson S.C."/>
            <person name="Barbeau R.A."/>
            <person name="Hamilton E.P."/>
            <person name="Orias E."/>
        </authorList>
    </citation>
    <scope>NUCLEOTIDE SEQUENCE [LARGE SCALE GENOMIC DNA]</scope>
    <source>
        <strain evidence="12">SB210</strain>
    </source>
</reference>
<keyword evidence="9" id="KW-0472">Membrane</keyword>
<dbReference type="GO" id="GO:1990544">
    <property type="term" value="P:mitochondrial ATP transmembrane transport"/>
    <property type="evidence" value="ECO:0007669"/>
    <property type="project" value="InterPro"/>
</dbReference>
<dbReference type="GeneID" id="7840501"/>
<evidence type="ECO:0000313" key="11">
    <source>
        <dbReference type="EMBL" id="EAR86572.2"/>
    </source>
</evidence>
<keyword evidence="6" id="KW-0999">Mitochondrion inner membrane</keyword>
<evidence type="ECO:0000256" key="9">
    <source>
        <dbReference type="ARBA" id="ARBA00023136"/>
    </source>
</evidence>
<comment type="subcellular location">
    <subcellularLocation>
        <location evidence="10">Membrane</location>
        <topology evidence="10">Multi-pass membrane protein</topology>
    </subcellularLocation>
    <subcellularLocation>
        <location evidence="1">Mitochondrion inner membrane</location>
        <topology evidence="1">Multi-pass membrane protein</topology>
    </subcellularLocation>
</comment>
<dbReference type="PANTHER" id="PTHR45635:SF14">
    <property type="entry name" value="ADP_ATP TRANSLOCASE"/>
    <property type="match status" value="1"/>
</dbReference>
<evidence type="ECO:0000256" key="6">
    <source>
        <dbReference type="ARBA" id="ARBA00022792"/>
    </source>
</evidence>
<dbReference type="EMBL" id="GG662720">
    <property type="protein sequence ID" value="EAR86572.2"/>
    <property type="molecule type" value="Genomic_DNA"/>
</dbReference>
<dbReference type="GO" id="GO:0140021">
    <property type="term" value="P:mitochondrial ADP transmembrane transport"/>
    <property type="evidence" value="ECO:0007669"/>
    <property type="project" value="InterPro"/>
</dbReference>
<dbReference type="InterPro" id="IPR023395">
    <property type="entry name" value="MCP_dom_sf"/>
</dbReference>
<dbReference type="STRING" id="312017.Q22M57"/>
<evidence type="ECO:0000313" key="12">
    <source>
        <dbReference type="Proteomes" id="UP000009168"/>
    </source>
</evidence>
<dbReference type="Gene3D" id="1.50.40.10">
    <property type="entry name" value="Mitochondrial carrier domain"/>
    <property type="match status" value="1"/>
</dbReference>
<evidence type="ECO:0000256" key="5">
    <source>
        <dbReference type="ARBA" id="ARBA00022737"/>
    </source>
</evidence>
<evidence type="ECO:0000256" key="1">
    <source>
        <dbReference type="ARBA" id="ARBA00004448"/>
    </source>
</evidence>
<keyword evidence="7" id="KW-1133">Transmembrane helix</keyword>
<evidence type="ECO:0000256" key="3">
    <source>
        <dbReference type="ARBA" id="ARBA00022448"/>
    </source>
</evidence>
<dbReference type="eggNOG" id="KOG0749">
    <property type="taxonomic scope" value="Eukaryota"/>
</dbReference>
<evidence type="ECO:0000256" key="7">
    <source>
        <dbReference type="ARBA" id="ARBA00022989"/>
    </source>
</evidence>
<comment type="function">
    <text evidence="10">Catalyzes the exchange of ADP and ATP across the membrane.</text>
</comment>
<proteinExistence type="inferred from homology"/>
<dbReference type="HOGENOM" id="CLU_961335_0_0_1"/>
<keyword evidence="4" id="KW-0812">Transmembrane</keyword>
<comment type="similarity">
    <text evidence="2 10">Belongs to the mitochondrial carrier (TC 2.A.29) family.</text>
</comment>
<dbReference type="PANTHER" id="PTHR45635">
    <property type="entry name" value="ADP,ATP CARRIER PROTEIN 1-RELATED-RELATED"/>
    <property type="match status" value="1"/>
</dbReference>
<keyword evidence="5" id="KW-0677">Repeat</keyword>
<dbReference type="RefSeq" id="XP_977163.2">
    <property type="nucleotide sequence ID" value="XM_972070.3"/>
</dbReference>
<evidence type="ECO:0000256" key="8">
    <source>
        <dbReference type="ARBA" id="ARBA00023128"/>
    </source>
</evidence>
<organism evidence="11 12">
    <name type="scientific">Tetrahymena thermophila (strain SB210)</name>
    <dbReference type="NCBI Taxonomy" id="312017"/>
    <lineage>
        <taxon>Eukaryota</taxon>
        <taxon>Sar</taxon>
        <taxon>Alveolata</taxon>
        <taxon>Ciliophora</taxon>
        <taxon>Intramacronucleata</taxon>
        <taxon>Oligohymenophorea</taxon>
        <taxon>Hymenostomatida</taxon>
        <taxon>Tetrahymenina</taxon>
        <taxon>Tetrahymenidae</taxon>
        <taxon>Tetrahymena</taxon>
    </lineage>
</organism>
<keyword evidence="8" id="KW-0496">Mitochondrion</keyword>
<dbReference type="SUPFAM" id="SSF103506">
    <property type="entry name" value="Mitochondrial carrier"/>
    <property type="match status" value="1"/>
</dbReference>
<dbReference type="GO" id="GO:0005471">
    <property type="term" value="F:ATP:ADP antiporter activity"/>
    <property type="evidence" value="ECO:0007669"/>
    <property type="project" value="UniProtKB-UniRule"/>
</dbReference>
<comment type="subunit">
    <text evidence="10">Monomer.</text>
</comment>
<name>Q22M57_TETTS</name>
<protein>
    <recommendedName>
        <fullName evidence="10">ADP/ATP translocase</fullName>
    </recommendedName>
    <alternativeName>
        <fullName evidence="10">ADP,ATP carrier protein</fullName>
    </alternativeName>
</protein>
<dbReference type="KEGG" id="tet:TTHERM_00037630"/>
<keyword evidence="12" id="KW-1185">Reference proteome</keyword>